<dbReference type="GO" id="GO:0005737">
    <property type="term" value="C:cytoplasm"/>
    <property type="evidence" value="ECO:0007669"/>
    <property type="project" value="TreeGrafter"/>
</dbReference>
<feature type="region of interest" description="Disordered" evidence="4">
    <location>
        <begin position="161"/>
        <end position="205"/>
    </location>
</feature>
<feature type="non-terminal residue" evidence="5">
    <location>
        <position position="1"/>
    </location>
</feature>
<comment type="similarity">
    <text evidence="1">Belongs to the zygin family.</text>
</comment>
<comment type="caution">
    <text evidence="5">The sequence shown here is derived from an EMBL/GenBank/DDBJ whole genome shotgun (WGS) entry which is preliminary data.</text>
</comment>
<evidence type="ECO:0000256" key="4">
    <source>
        <dbReference type="SAM" id="MobiDB-lite"/>
    </source>
</evidence>
<dbReference type="PANTHER" id="PTHR12394">
    <property type="entry name" value="ZYGIN"/>
    <property type="match status" value="1"/>
</dbReference>
<keyword evidence="2" id="KW-0597">Phosphoprotein</keyword>
<feature type="region of interest" description="Disordered" evidence="4">
    <location>
        <begin position="1"/>
        <end position="26"/>
    </location>
</feature>
<feature type="compositionally biased region" description="Acidic residues" evidence="4">
    <location>
        <begin position="168"/>
        <end position="190"/>
    </location>
</feature>
<sequence>MEAPLVSLEEEFEEGPADDGGALPRPTDPALAELESFSAEMMSFKSMEDLVQEFDEKLTVCFRNYDAATEGLAPVRGRLQAQEEEERLQDEEVWDALTDGFAPRSSPRPWQLPGTEALDGTDPQDEEEEEEELTERSEQDSGINEEPLLTAEQVIEELEELMQSSPDPEADPEGEEEEEEEEDEEEEEESKADAEGKGGGGGTEPILLRELHAFSPALNNNCSHEESTERNAAQEPSLLALGARNLRKLLRVSLTISELKLHNHPHRDINTSMRSGSYLKPNALNIEKLFQTVHMYKTATLWHTGCQEKGGDTLSPQRFSMEGISSILHSGLRQTFGPTTNEKQYLNTVIPYEKKGSPPSVEDLQMLTNILFAMKEGNEKVPTLLTDYILKGTC</sequence>
<proteinExistence type="inferred from homology"/>
<protein>
    <submittedName>
        <fullName evidence="5">FEZ1 protein</fullName>
    </submittedName>
</protein>
<dbReference type="GO" id="GO:0030424">
    <property type="term" value="C:axon"/>
    <property type="evidence" value="ECO:0007669"/>
    <property type="project" value="TreeGrafter"/>
</dbReference>
<evidence type="ECO:0000256" key="2">
    <source>
        <dbReference type="ARBA" id="ARBA00022553"/>
    </source>
</evidence>
<dbReference type="Pfam" id="PF07763">
    <property type="entry name" value="FEZ"/>
    <property type="match status" value="1"/>
</dbReference>
<dbReference type="PANTHER" id="PTHR12394:SF4">
    <property type="entry name" value="FASCICULATION AND ELONGATION PROTEIN ZETA-1"/>
    <property type="match status" value="1"/>
</dbReference>
<feature type="non-terminal residue" evidence="5">
    <location>
        <position position="394"/>
    </location>
</feature>
<organism evidence="5 6">
    <name type="scientific">Catharus fuscescens</name>
    <name type="common">Veery</name>
    <name type="synonym">Turdus fuscescens</name>
    <dbReference type="NCBI Taxonomy" id="159581"/>
    <lineage>
        <taxon>Eukaryota</taxon>
        <taxon>Metazoa</taxon>
        <taxon>Chordata</taxon>
        <taxon>Craniata</taxon>
        <taxon>Vertebrata</taxon>
        <taxon>Euteleostomi</taxon>
        <taxon>Archelosauria</taxon>
        <taxon>Archosauria</taxon>
        <taxon>Dinosauria</taxon>
        <taxon>Saurischia</taxon>
        <taxon>Theropoda</taxon>
        <taxon>Coelurosauria</taxon>
        <taxon>Aves</taxon>
        <taxon>Neognathae</taxon>
        <taxon>Neoaves</taxon>
        <taxon>Telluraves</taxon>
        <taxon>Australaves</taxon>
        <taxon>Passeriformes</taxon>
        <taxon>Turdidae</taxon>
        <taxon>Catharus</taxon>
    </lineage>
</organism>
<dbReference type="EMBL" id="VWYD01015411">
    <property type="protein sequence ID" value="NXQ44197.1"/>
    <property type="molecule type" value="Genomic_DNA"/>
</dbReference>
<evidence type="ECO:0000256" key="3">
    <source>
        <dbReference type="ARBA" id="ARBA00023054"/>
    </source>
</evidence>
<feature type="compositionally biased region" description="Acidic residues" evidence="4">
    <location>
        <begin position="122"/>
        <end position="133"/>
    </location>
</feature>
<accession>A0A7L2D3R8</accession>
<dbReference type="InterPro" id="IPR011680">
    <property type="entry name" value="FEZ"/>
</dbReference>
<dbReference type="AlphaFoldDB" id="A0A7L2D3R8"/>
<evidence type="ECO:0000313" key="5">
    <source>
        <dbReference type="EMBL" id="NXQ44197.1"/>
    </source>
</evidence>
<evidence type="ECO:0000256" key="1">
    <source>
        <dbReference type="ARBA" id="ARBA00006788"/>
    </source>
</evidence>
<feature type="region of interest" description="Disordered" evidence="4">
    <location>
        <begin position="81"/>
        <end position="146"/>
    </location>
</feature>
<keyword evidence="3" id="KW-0175">Coiled coil</keyword>
<gene>
    <name evidence="5" type="primary">Fez1</name>
    <name evidence="5" type="ORF">CATFUS_R04375</name>
</gene>
<reference evidence="5 6" key="1">
    <citation type="submission" date="2019-09" db="EMBL/GenBank/DDBJ databases">
        <title>Bird 10,000 Genomes (B10K) Project - Family phase.</title>
        <authorList>
            <person name="Zhang G."/>
        </authorList>
    </citation>
    <scope>NUCLEOTIDE SEQUENCE [LARGE SCALE GENOMIC DNA]</scope>
    <source>
        <strain evidence="5">B10K-DU-001-17</strain>
        <tissue evidence="5">Muscle</tissue>
    </source>
</reference>
<feature type="compositionally biased region" description="Acidic residues" evidence="4">
    <location>
        <begin position="8"/>
        <end position="17"/>
    </location>
</feature>
<evidence type="ECO:0000313" key="6">
    <source>
        <dbReference type="Proteomes" id="UP000519684"/>
    </source>
</evidence>
<dbReference type="Proteomes" id="UP000519684">
    <property type="component" value="Unassembled WGS sequence"/>
</dbReference>
<name>A0A7L2D3R8_CATFU</name>
<feature type="compositionally biased region" description="Acidic residues" evidence="4">
    <location>
        <begin position="82"/>
        <end position="94"/>
    </location>
</feature>
<keyword evidence="6" id="KW-1185">Reference proteome</keyword>